<dbReference type="Pfam" id="PF03534">
    <property type="entry name" value="SpvB"/>
    <property type="match status" value="1"/>
</dbReference>
<dbReference type="PRINTS" id="PR01341">
    <property type="entry name" value="SALSPVBPROT"/>
</dbReference>
<keyword evidence="3" id="KW-0843">Virulence</keyword>
<dbReference type="OrthoDB" id="6510336at2"/>
<dbReference type="EMBL" id="WMJZ01000029">
    <property type="protein sequence ID" value="MTH48114.1"/>
    <property type="molecule type" value="Genomic_DNA"/>
</dbReference>
<dbReference type="InterPro" id="IPR003284">
    <property type="entry name" value="Sal_SpvB"/>
</dbReference>
<feature type="domain" description="Insecticide toxin TcdB middle/C-terminal" evidence="4">
    <location>
        <begin position="869"/>
        <end position="1014"/>
    </location>
</feature>
<accession>A0A6L6IQ89</accession>
<evidence type="ECO:0000256" key="3">
    <source>
        <dbReference type="ARBA" id="ARBA00023026"/>
    </source>
</evidence>
<dbReference type="Pfam" id="PF12255">
    <property type="entry name" value="TcdB_toxin_midC"/>
    <property type="match status" value="1"/>
</dbReference>
<keyword evidence="2" id="KW-0964">Secreted</keyword>
<dbReference type="Pfam" id="PF12256">
    <property type="entry name" value="TcdB_toxin_midN"/>
    <property type="match status" value="1"/>
</dbReference>
<sequence length="1425" mass="157090">MQNTDTIKLEPPSLPKGGGAVTGLKGDMAAAGPDGAAVLTVALPVSAGRGYAPSLALNYHSRAGNGPFGIGWAVSQPAVRRRTSKGVPAYDEKDEFTGPDGEVLVPALNEVGEPDLRHNSMLLDRKLGEDFTVSAWRSRTETDFSRLEFWEPLSHSEPGFWVMYSPDGQVHLLGRNPQARISHPENPAQVAVWLAESSVSATGEQIYWQYRAEDEKGCDETETTAHPNATAQRYLTAVWYGNKVAARELPALMAEPSPADWLFTLVLDYGERGTDPDVAPEWLAPGSGDWPCRRDCFSAYDAGFDVRTRRLCCQLLMYHDVAALAGEAQAENAPYLVSRLLLAWEENASITTLKSVQQIAYEADGRPVTLPPLTLDWQDFSPPATVEWQKRADMDRFNLLQPYRMVDLNGEGMAGILYQDGKAWWYRAPVRDAAGGADAVTWDKPAPLPAVPPLRGGGSLVDLNGDGYLEWVVTASGTAGHYQRTPERGWTSFTPFKALPVEYAHIHAQLADMSGAGLSDLVLIGPGSVRLYSGTGEGWNPATIVMQPDDITLPQFNPDAGVLVAFSDMAGSGQQQLVEIRAEGVRYWPALGHGRFGTPVSMDGFSWPAETFNPEQLYLADMDGSGTTDLIYALSDRLVVWLNQSGNHFAESFSISLPEGVHYDRTCSLQLADIQGLGVASLVLTVPHPVPTHWVCHLTESKPWLLKGTNNNMGARCALTYRSSAQFWLDEKRDAVEEGKSAPACYLPFALHMLCRTDVIDEITTNHLTSLVRYRHGVWDGREREFRGFGFVEIRDTDVLADTRSAGEISMPAISLSWYATGLPAVDDSLHNEFWAGDEQAFPGYLPRFTTGSGDNEQAFTPDDEAAYWLRRGLKGMMLRSELYGSDGSALANIPYSVSESRSQVRLVESRGAYPVIFPQTVESRIYSYERISCDPQCSQQVLLSCDEYGQPLRQVSINYPRRAQPTQNPYPDTLPGTLFASSYDEQQQILRLALTRNAWHSVFEPDRGIWIKGLPDAARNDIFTQPNITGPAKGFVLEDLLAVDGPFADAQPLPGGQQRTWYLDAQGEATTGNPAFPPRVAFSEEAVLDDEMVTSLTADLTPARLEEAGYTQSPYLFADADEASKTLWTVRSGYVTYAAAAHFFLPVAVRDTLLTGEVSLTRDPCDCVITQTTDAAGLSTSAEYDWRFMAPVRVVDANDNIRSLTLDALGRVTTTSFRGTEGSEHVGYSDSSFTPPVTVDAAVALAAPVPVHQCMIYVTDSWQQEQADRLPPHVAVLTTDRYDNDPQQQIRQQVTFSDGFGRVLQTSVRQTAGDAWQRGEDGSLTAGPDELPATAQTGFRWAVSGRTEYDNKGQAVRTYQPYFLDSWKYVSDDAARQDLYADTHFYDPLGRVWQTRTAKNWLRRGMFTPWFTVSEDENDTAEEV</sequence>
<dbReference type="SUPFAM" id="SSF69318">
    <property type="entry name" value="Integrin alpha N-terminal domain"/>
    <property type="match status" value="1"/>
</dbReference>
<dbReference type="InterPro" id="IPR022045">
    <property type="entry name" value="TcdB_toxin_mid/N"/>
</dbReference>
<proteinExistence type="predicted"/>
<keyword evidence="7" id="KW-1185">Reference proteome</keyword>
<dbReference type="InterPro" id="IPR022044">
    <property type="entry name" value="TcdB_toxin_mid/C"/>
</dbReference>
<evidence type="ECO:0000313" key="7">
    <source>
        <dbReference type="Proteomes" id="UP000477739"/>
    </source>
</evidence>
<dbReference type="GO" id="GO:0005737">
    <property type="term" value="C:cytoplasm"/>
    <property type="evidence" value="ECO:0007669"/>
    <property type="project" value="InterPro"/>
</dbReference>
<evidence type="ECO:0000259" key="5">
    <source>
        <dbReference type="Pfam" id="PF12256"/>
    </source>
</evidence>
<dbReference type="Proteomes" id="UP000477739">
    <property type="component" value="Unassembled WGS sequence"/>
</dbReference>
<evidence type="ECO:0000313" key="6">
    <source>
        <dbReference type="EMBL" id="MTH48114.1"/>
    </source>
</evidence>
<comment type="subcellular location">
    <subcellularLocation>
        <location evidence="1">Secreted</location>
    </subcellularLocation>
</comment>
<evidence type="ECO:0000256" key="2">
    <source>
        <dbReference type="ARBA" id="ARBA00022525"/>
    </source>
</evidence>
<gene>
    <name evidence="6" type="ORF">GJV78_18000</name>
</gene>
<dbReference type="GO" id="GO:0005576">
    <property type="term" value="C:extracellular region"/>
    <property type="evidence" value="ECO:0007669"/>
    <property type="project" value="UniProtKB-SubCell"/>
</dbReference>
<comment type="caution">
    <text evidence="6">The sequence shown here is derived from an EMBL/GenBank/DDBJ whole genome shotgun (WGS) entry which is preliminary data.</text>
</comment>
<organism evidence="6 7">
    <name type="scientific">Intestinirhabdus alba</name>
    <dbReference type="NCBI Taxonomy" id="2899544"/>
    <lineage>
        <taxon>Bacteria</taxon>
        <taxon>Pseudomonadati</taxon>
        <taxon>Pseudomonadota</taxon>
        <taxon>Gammaproteobacteria</taxon>
        <taxon>Enterobacterales</taxon>
        <taxon>Enterobacteriaceae</taxon>
        <taxon>Intestinirhabdus</taxon>
    </lineage>
</organism>
<dbReference type="InterPro" id="IPR028994">
    <property type="entry name" value="Integrin_alpha_N"/>
</dbReference>
<feature type="domain" description="Insecticide toxin TcdB middle/N-terminal" evidence="5">
    <location>
        <begin position="646"/>
        <end position="798"/>
    </location>
</feature>
<reference evidence="6 7" key="1">
    <citation type="submission" date="2019-11" db="EMBL/GenBank/DDBJ databases">
        <title>Escherichia alba sp. nov. isolated from the gut of plastic-eating superworms Zophobas atratus.</title>
        <authorList>
            <person name="Yang Y."/>
        </authorList>
    </citation>
    <scope>NUCLEOTIDE SEQUENCE [LARGE SCALE GENOMIC DNA]</scope>
    <source>
        <strain evidence="7">BIT-B35</strain>
    </source>
</reference>
<evidence type="ECO:0000256" key="1">
    <source>
        <dbReference type="ARBA" id="ARBA00004613"/>
    </source>
</evidence>
<name>A0A6L6IQ89_9ENTR</name>
<protein>
    <submittedName>
        <fullName evidence="6">Virulence protein</fullName>
    </submittedName>
</protein>
<evidence type="ECO:0000259" key="4">
    <source>
        <dbReference type="Pfam" id="PF12255"/>
    </source>
</evidence>
<dbReference type="RefSeq" id="WP_155109615.1">
    <property type="nucleotide sequence ID" value="NZ_WMJZ01000029.1"/>
</dbReference>